<dbReference type="RefSeq" id="WP_085476671.1">
    <property type="nucleotide sequence ID" value="NZ_FXBM01000002.1"/>
</dbReference>
<dbReference type="NCBIfam" id="TIGR01498">
    <property type="entry name" value="folK"/>
    <property type="match status" value="1"/>
</dbReference>
<dbReference type="UniPathway" id="UPA00077">
    <property type="reaction ID" value="UER00155"/>
</dbReference>
<dbReference type="SUPFAM" id="SSF55083">
    <property type="entry name" value="6-hydroxymethyl-7,8-dihydropterin pyrophosphokinase, HPPK"/>
    <property type="match status" value="1"/>
</dbReference>
<dbReference type="EC" id="2.7.6.3" evidence="3"/>
<evidence type="ECO:0000256" key="1">
    <source>
        <dbReference type="ARBA" id="ARBA00000198"/>
    </source>
</evidence>
<reference evidence="12" key="1">
    <citation type="submission" date="2017-04" db="EMBL/GenBank/DDBJ databases">
        <authorList>
            <person name="Varghese N."/>
            <person name="Submissions S."/>
        </authorList>
    </citation>
    <scope>NUCLEOTIDE SEQUENCE [LARGE SCALE GENOMIC DNA]</scope>
    <source>
        <strain evidence="12">VKM Ac-2121</strain>
    </source>
</reference>
<proteinExistence type="predicted"/>
<accession>A0A1X7P1I7</accession>
<comment type="catalytic activity">
    <reaction evidence="1">
        <text>6-hydroxymethyl-7,8-dihydropterin + ATP = (7,8-dihydropterin-6-yl)methyl diphosphate + AMP + H(+)</text>
        <dbReference type="Rhea" id="RHEA:11412"/>
        <dbReference type="ChEBI" id="CHEBI:15378"/>
        <dbReference type="ChEBI" id="CHEBI:30616"/>
        <dbReference type="ChEBI" id="CHEBI:44841"/>
        <dbReference type="ChEBI" id="CHEBI:72950"/>
        <dbReference type="ChEBI" id="CHEBI:456215"/>
        <dbReference type="EC" id="2.7.6.3"/>
    </reaction>
</comment>
<evidence type="ECO:0000256" key="9">
    <source>
        <dbReference type="SAM" id="MobiDB-lite"/>
    </source>
</evidence>
<evidence type="ECO:0000256" key="2">
    <source>
        <dbReference type="ARBA" id="ARBA00005051"/>
    </source>
</evidence>
<gene>
    <name evidence="11" type="ORF">SAMN06295885_2232</name>
</gene>
<comment type="pathway">
    <text evidence="2">Cofactor biosynthesis; tetrahydrofolate biosynthesis; 2-amino-4-hydroxy-6-hydroxymethyl-7,8-dihydropteridine diphosphate from 7,8-dihydroneopterin triphosphate: step 4/4.</text>
</comment>
<keyword evidence="4" id="KW-0808">Transferase</keyword>
<feature type="compositionally biased region" description="Polar residues" evidence="9">
    <location>
        <begin position="190"/>
        <end position="210"/>
    </location>
</feature>
<keyword evidence="6 11" id="KW-0418">Kinase</keyword>
<evidence type="ECO:0000256" key="8">
    <source>
        <dbReference type="ARBA" id="ARBA00022909"/>
    </source>
</evidence>
<dbReference type="GO" id="GO:0016301">
    <property type="term" value="F:kinase activity"/>
    <property type="evidence" value="ECO:0007669"/>
    <property type="project" value="UniProtKB-KW"/>
</dbReference>
<dbReference type="PANTHER" id="PTHR43071">
    <property type="entry name" value="2-AMINO-4-HYDROXY-6-HYDROXYMETHYLDIHYDROPTERIDINE PYROPHOSPHOKINASE"/>
    <property type="match status" value="1"/>
</dbReference>
<keyword evidence="7" id="KW-0067">ATP-binding</keyword>
<feature type="compositionally biased region" description="Basic and acidic residues" evidence="9">
    <location>
        <begin position="172"/>
        <end position="181"/>
    </location>
</feature>
<feature type="region of interest" description="Disordered" evidence="9">
    <location>
        <begin position="172"/>
        <end position="210"/>
    </location>
</feature>
<keyword evidence="8" id="KW-0289">Folate biosynthesis</keyword>
<dbReference type="AlphaFoldDB" id="A0A1X7P1I7"/>
<dbReference type="EMBL" id="FXBM01000002">
    <property type="protein sequence ID" value="SMH43742.1"/>
    <property type="molecule type" value="Genomic_DNA"/>
</dbReference>
<dbReference type="GO" id="GO:0003848">
    <property type="term" value="F:2-amino-4-hydroxy-6-hydroxymethyldihydropteridine diphosphokinase activity"/>
    <property type="evidence" value="ECO:0007669"/>
    <property type="project" value="UniProtKB-EC"/>
</dbReference>
<dbReference type="GO" id="GO:0046654">
    <property type="term" value="P:tetrahydrofolate biosynthetic process"/>
    <property type="evidence" value="ECO:0007669"/>
    <property type="project" value="UniProtKB-UniPathway"/>
</dbReference>
<dbReference type="Proteomes" id="UP000193711">
    <property type="component" value="Unassembled WGS sequence"/>
</dbReference>
<dbReference type="InterPro" id="IPR035907">
    <property type="entry name" value="Hppk_sf"/>
</dbReference>
<evidence type="ECO:0000256" key="6">
    <source>
        <dbReference type="ARBA" id="ARBA00022777"/>
    </source>
</evidence>
<evidence type="ECO:0000259" key="10">
    <source>
        <dbReference type="Pfam" id="PF01288"/>
    </source>
</evidence>
<dbReference type="InterPro" id="IPR000550">
    <property type="entry name" value="Hppk"/>
</dbReference>
<sequence length="210" mass="22067">MSPPPTRIRPERIRPARHAVLALGSNLGDRLAHLDEAVRALAATPGLRLVAVSKVVESPAWKPGGVDPDAPGYFNAVVTASTTLEPDDLLAATSAIELAGGRLRGEGEVRWGDRTLDIDIIAIGGVTRDDPHLTLPHPRAAERAFVLEPWLDVEPSAVLPGAGPIAELRARATDRVTDRPETIAWPGRGSSESSATSTAPGTPDPESSTP</sequence>
<protein>
    <recommendedName>
        <fullName evidence="3">2-amino-4-hydroxy-6-hydroxymethyldihydropteridine diphosphokinase</fullName>
        <ecNumber evidence="3">2.7.6.3</ecNumber>
    </recommendedName>
</protein>
<dbReference type="Pfam" id="PF01288">
    <property type="entry name" value="HPPK"/>
    <property type="match status" value="1"/>
</dbReference>
<dbReference type="PANTHER" id="PTHR43071:SF1">
    <property type="entry name" value="2-AMINO-4-HYDROXY-6-HYDROXYMETHYLDIHYDROPTERIDINE PYROPHOSPHOKINASE"/>
    <property type="match status" value="1"/>
</dbReference>
<evidence type="ECO:0000313" key="12">
    <source>
        <dbReference type="Proteomes" id="UP000193711"/>
    </source>
</evidence>
<dbReference type="GO" id="GO:0046656">
    <property type="term" value="P:folic acid biosynthetic process"/>
    <property type="evidence" value="ECO:0007669"/>
    <property type="project" value="UniProtKB-KW"/>
</dbReference>
<dbReference type="Gene3D" id="3.30.70.560">
    <property type="entry name" value="7,8-Dihydro-6-hydroxymethylpterin-pyrophosphokinase HPPK"/>
    <property type="match status" value="1"/>
</dbReference>
<evidence type="ECO:0000256" key="4">
    <source>
        <dbReference type="ARBA" id="ARBA00022679"/>
    </source>
</evidence>
<name>A0A1X7P1I7_9MICO</name>
<evidence type="ECO:0000256" key="5">
    <source>
        <dbReference type="ARBA" id="ARBA00022741"/>
    </source>
</evidence>
<organism evidence="11 12">
    <name type="scientific">Rathayibacter oskolensis</name>
    <dbReference type="NCBI Taxonomy" id="1891671"/>
    <lineage>
        <taxon>Bacteria</taxon>
        <taxon>Bacillati</taxon>
        <taxon>Actinomycetota</taxon>
        <taxon>Actinomycetes</taxon>
        <taxon>Micrococcales</taxon>
        <taxon>Microbacteriaceae</taxon>
        <taxon>Rathayibacter</taxon>
    </lineage>
</organism>
<evidence type="ECO:0000256" key="3">
    <source>
        <dbReference type="ARBA" id="ARBA00013253"/>
    </source>
</evidence>
<dbReference type="GO" id="GO:0005524">
    <property type="term" value="F:ATP binding"/>
    <property type="evidence" value="ECO:0007669"/>
    <property type="project" value="UniProtKB-KW"/>
</dbReference>
<feature type="domain" description="7,8-dihydro-6-hydroxymethylpterin-pyrophosphokinase" evidence="10">
    <location>
        <begin position="20"/>
        <end position="155"/>
    </location>
</feature>
<keyword evidence="5" id="KW-0547">Nucleotide-binding</keyword>
<keyword evidence="12" id="KW-1185">Reference proteome</keyword>
<dbReference type="CDD" id="cd00483">
    <property type="entry name" value="HPPK"/>
    <property type="match status" value="1"/>
</dbReference>
<evidence type="ECO:0000313" key="11">
    <source>
        <dbReference type="EMBL" id="SMH43742.1"/>
    </source>
</evidence>
<evidence type="ECO:0000256" key="7">
    <source>
        <dbReference type="ARBA" id="ARBA00022840"/>
    </source>
</evidence>
<dbReference type="STRING" id="1891671.SAMN06295885_2232"/>